<evidence type="ECO:0000313" key="5">
    <source>
        <dbReference type="EMBL" id="OQS04330.1"/>
    </source>
</evidence>
<dbReference type="Proteomes" id="UP000243217">
    <property type="component" value="Unassembled WGS sequence"/>
</dbReference>
<dbReference type="GO" id="GO:0005576">
    <property type="term" value="C:extracellular region"/>
    <property type="evidence" value="ECO:0007669"/>
    <property type="project" value="InterPro"/>
</dbReference>
<feature type="domain" description="Apple" evidence="4">
    <location>
        <begin position="21"/>
        <end position="91"/>
    </location>
</feature>
<dbReference type="GO" id="GO:0006508">
    <property type="term" value="P:proteolysis"/>
    <property type="evidence" value="ECO:0007669"/>
    <property type="project" value="InterPro"/>
</dbReference>
<reference evidence="5 6" key="1">
    <citation type="journal article" date="2014" name="Genome Biol. Evol.">
        <title>The secreted proteins of Achlya hypogyna and Thraustotheca clavata identify the ancestral oomycete secretome and reveal gene acquisitions by horizontal gene transfer.</title>
        <authorList>
            <person name="Misner I."/>
            <person name="Blouin N."/>
            <person name="Leonard G."/>
            <person name="Richards T.A."/>
            <person name="Lane C.E."/>
        </authorList>
    </citation>
    <scope>NUCLEOTIDE SEQUENCE [LARGE SCALE GENOMIC DNA]</scope>
    <source>
        <strain evidence="5 6">ATCC 34112</strain>
    </source>
</reference>
<feature type="signal peptide" evidence="3">
    <location>
        <begin position="1"/>
        <end position="19"/>
    </location>
</feature>
<dbReference type="Pfam" id="PF00024">
    <property type="entry name" value="PAN_1"/>
    <property type="match status" value="1"/>
</dbReference>
<dbReference type="STRING" id="74557.A0A1W0A2R4"/>
<dbReference type="SMART" id="SM00223">
    <property type="entry name" value="APPLE"/>
    <property type="match status" value="2"/>
</dbReference>
<organism evidence="5 6">
    <name type="scientific">Thraustotheca clavata</name>
    <dbReference type="NCBI Taxonomy" id="74557"/>
    <lineage>
        <taxon>Eukaryota</taxon>
        <taxon>Sar</taxon>
        <taxon>Stramenopiles</taxon>
        <taxon>Oomycota</taxon>
        <taxon>Saprolegniomycetes</taxon>
        <taxon>Saprolegniales</taxon>
        <taxon>Achlyaceae</taxon>
        <taxon>Thraustotheca</taxon>
    </lineage>
</organism>
<keyword evidence="6" id="KW-1185">Reference proteome</keyword>
<dbReference type="AlphaFoldDB" id="A0A1W0A2R4"/>
<dbReference type="Gene3D" id="3.50.4.10">
    <property type="entry name" value="Hepatocyte Growth Factor"/>
    <property type="match status" value="3"/>
</dbReference>
<gene>
    <name evidence="5" type="ORF">THRCLA_03424</name>
</gene>
<feature type="chain" id="PRO_5012303193" evidence="3">
    <location>
        <begin position="20"/>
        <end position="292"/>
    </location>
</feature>
<dbReference type="OrthoDB" id="76489at2759"/>
<sequence>MSNVSVLFTFSLLLTLVNAKCYTQLTNVTFTGVDINTTARASVDECCQDCTDTPSCNYYSWFDGICHLKRTRGNTTLSTGAMTGSISSPQCTAFINDTDFTGFDIGTTNQSEPTACCADCEATPGCLFYVWNPNGTCYFKSARGKPVSLNGAKASKLLEAPSSQKCSIVEENVGVNGTQLGIAMNTSYTDCCAGCVQMDGCTHWQWMSDNDGSCLYLNGSIVKYLLDGALSASINSTAKGVTESTPIPTYPTMPPVTTTPIPTYPTMPPITKKPVPTYPTMPPITPPVTPLV</sequence>
<evidence type="ECO:0000256" key="1">
    <source>
        <dbReference type="ARBA" id="ARBA00022737"/>
    </source>
</evidence>
<evidence type="ECO:0000256" key="3">
    <source>
        <dbReference type="SAM" id="SignalP"/>
    </source>
</evidence>
<accession>A0A1W0A2R4</accession>
<dbReference type="InterPro" id="IPR000177">
    <property type="entry name" value="Apple"/>
</dbReference>
<protein>
    <submittedName>
        <fullName evidence="5">Carbohydrate-binding protein</fullName>
    </submittedName>
</protein>
<proteinExistence type="predicted"/>
<dbReference type="PANTHER" id="PTHR33946">
    <property type="match status" value="1"/>
</dbReference>
<dbReference type="EMBL" id="JNBS01000635">
    <property type="protein sequence ID" value="OQS04330.1"/>
    <property type="molecule type" value="Genomic_DNA"/>
</dbReference>
<dbReference type="Pfam" id="PF14295">
    <property type="entry name" value="PAN_4"/>
    <property type="match status" value="2"/>
</dbReference>
<name>A0A1W0A2R4_9STRA</name>
<keyword evidence="3" id="KW-0732">Signal</keyword>
<evidence type="ECO:0000256" key="2">
    <source>
        <dbReference type="ARBA" id="ARBA00023157"/>
    </source>
</evidence>
<keyword evidence="1" id="KW-0677">Repeat</keyword>
<dbReference type="PROSITE" id="PS50948">
    <property type="entry name" value="PAN"/>
    <property type="match status" value="1"/>
</dbReference>
<evidence type="ECO:0000313" key="6">
    <source>
        <dbReference type="Proteomes" id="UP000243217"/>
    </source>
</evidence>
<dbReference type="PANTHER" id="PTHR33946:SF4">
    <property type="entry name" value="COAGULATION FACTOR XI"/>
    <property type="match status" value="1"/>
</dbReference>
<dbReference type="CDD" id="cd01100">
    <property type="entry name" value="APPLE_Factor_XI_like"/>
    <property type="match status" value="2"/>
</dbReference>
<dbReference type="InterPro" id="IPR003609">
    <property type="entry name" value="Pan_app"/>
</dbReference>
<keyword evidence="2" id="KW-1015">Disulfide bond</keyword>
<evidence type="ECO:0000259" key="4">
    <source>
        <dbReference type="PROSITE" id="PS50948"/>
    </source>
</evidence>
<comment type="caution">
    <text evidence="5">The sequence shown here is derived from an EMBL/GenBank/DDBJ whole genome shotgun (WGS) entry which is preliminary data.</text>
</comment>